<reference evidence="5 6" key="1">
    <citation type="submission" date="2013-09" db="EMBL/GenBank/DDBJ databases">
        <authorList>
            <person name="Zeng Z."/>
            <person name="Chen C."/>
        </authorList>
    </citation>
    <scope>NUCLEOTIDE SEQUENCE [LARGE SCALE GENOMIC DNA]</scope>
    <source>
        <strain evidence="5 6">WB 4.1-42</strain>
    </source>
</reference>
<name>A0A0A2MIY8_9FLAO</name>
<dbReference type="STRING" id="1121898.GCA_000422725_03407"/>
<keyword evidence="2 3" id="KW-0802">TPR repeat</keyword>
<accession>A0A0A2MIY8</accession>
<dbReference type="PANTHER" id="PTHR45641:SF1">
    <property type="entry name" value="AAA+ ATPASE DOMAIN-CONTAINING PROTEIN"/>
    <property type="match status" value="1"/>
</dbReference>
<evidence type="ECO:0008006" key="7">
    <source>
        <dbReference type="Google" id="ProtNLM"/>
    </source>
</evidence>
<dbReference type="InterPro" id="IPR019734">
    <property type="entry name" value="TPR_rpt"/>
</dbReference>
<dbReference type="Pfam" id="PF13181">
    <property type="entry name" value="TPR_8"/>
    <property type="match status" value="1"/>
</dbReference>
<evidence type="ECO:0000313" key="6">
    <source>
        <dbReference type="Proteomes" id="UP000030111"/>
    </source>
</evidence>
<dbReference type="Pfam" id="PF13424">
    <property type="entry name" value="TPR_12"/>
    <property type="match status" value="1"/>
</dbReference>
<keyword evidence="6" id="KW-1185">Reference proteome</keyword>
<dbReference type="Gene3D" id="1.25.40.10">
    <property type="entry name" value="Tetratricopeptide repeat domain"/>
    <property type="match status" value="2"/>
</dbReference>
<gene>
    <name evidence="5" type="ORF">Q766_12495</name>
</gene>
<sequence>MKKYLLLLLALFTILNASAQAKYKFRGSYTKKQFLSHADSLFYFNGDISYNITSSLVKPYKDIVPDKSLAPGYLEGLMAQLAKDSTNSHNYGNIATYYQQNGEGAKAVEYYNKALKKLTLSPKDKDSAGYYSYRGLLKINVGEDGAKDMERALKINKTDSLAVVFYPLFLIGNQRFADARTMLTNVLIEKKYVHYSYLMLMLNDFSEKLSKLGTYGDLASDLKKIDIGTIVNMDAYDKYIDKKDPVLVNIKQFSGVSSCLIKFGGALGDSKFTVNDKDIAFIQEREKTILKMLKDKNANKYAVYSALGTLSFLQKKYAEATDYYDKALVEFPADKEGHEFNTLETYDNLASVYYLQKKYDKAIEVLAKKLSVKTLGVEGAQKTYTSIAQIYLQAGNTDAATDNARLAMEKGESFDVNFLLSHIYLKSNSLVQADRYRSKSESYLVTEADLCNLVTYSSILYLSLYQPDGAREIYEKNKALFVNEGCTDCLKLLEKYTLLNK</sequence>
<dbReference type="PROSITE" id="PS50005">
    <property type="entry name" value="TPR"/>
    <property type="match status" value="1"/>
</dbReference>
<keyword evidence="1" id="KW-0677">Repeat</keyword>
<evidence type="ECO:0000313" key="5">
    <source>
        <dbReference type="EMBL" id="KGO92587.1"/>
    </source>
</evidence>
<comment type="caution">
    <text evidence="5">The sequence shown here is derived from an EMBL/GenBank/DDBJ whole genome shotgun (WGS) entry which is preliminary data.</text>
</comment>
<proteinExistence type="predicted"/>
<dbReference type="AlphaFoldDB" id="A0A0A2MIY8"/>
<dbReference type="PANTHER" id="PTHR45641">
    <property type="entry name" value="TETRATRICOPEPTIDE REPEAT PROTEIN (AFU_ORTHOLOGUE AFUA_6G03870)"/>
    <property type="match status" value="1"/>
</dbReference>
<feature type="signal peptide" evidence="4">
    <location>
        <begin position="1"/>
        <end position="19"/>
    </location>
</feature>
<dbReference type="SUPFAM" id="SSF48452">
    <property type="entry name" value="TPR-like"/>
    <property type="match status" value="2"/>
</dbReference>
<evidence type="ECO:0000256" key="3">
    <source>
        <dbReference type="PROSITE-ProRule" id="PRU00339"/>
    </source>
</evidence>
<protein>
    <recommendedName>
        <fullName evidence="7">Tetratricopeptide repeat protein</fullName>
    </recommendedName>
</protein>
<evidence type="ECO:0000256" key="1">
    <source>
        <dbReference type="ARBA" id="ARBA00022737"/>
    </source>
</evidence>
<dbReference type="EMBL" id="JRLY01000009">
    <property type="protein sequence ID" value="KGO92587.1"/>
    <property type="molecule type" value="Genomic_DNA"/>
</dbReference>
<feature type="chain" id="PRO_5002003278" description="Tetratricopeptide repeat protein" evidence="4">
    <location>
        <begin position="20"/>
        <end position="501"/>
    </location>
</feature>
<dbReference type="RefSeq" id="WP_026991378.1">
    <property type="nucleotide sequence ID" value="NZ_AUGP01000029.1"/>
</dbReference>
<keyword evidence="4" id="KW-0732">Signal</keyword>
<feature type="repeat" description="TPR" evidence="3">
    <location>
        <begin position="301"/>
        <end position="334"/>
    </location>
</feature>
<dbReference type="Proteomes" id="UP000030111">
    <property type="component" value="Unassembled WGS sequence"/>
</dbReference>
<dbReference type="SMART" id="SM00028">
    <property type="entry name" value="TPR"/>
    <property type="match status" value="4"/>
</dbReference>
<dbReference type="OrthoDB" id="1419882at2"/>
<dbReference type="InterPro" id="IPR011990">
    <property type="entry name" value="TPR-like_helical_dom_sf"/>
</dbReference>
<organism evidence="5 6">
    <name type="scientific">Flavobacterium subsaxonicum WB 4.1-42 = DSM 21790</name>
    <dbReference type="NCBI Taxonomy" id="1121898"/>
    <lineage>
        <taxon>Bacteria</taxon>
        <taxon>Pseudomonadati</taxon>
        <taxon>Bacteroidota</taxon>
        <taxon>Flavobacteriia</taxon>
        <taxon>Flavobacteriales</taxon>
        <taxon>Flavobacteriaceae</taxon>
        <taxon>Flavobacterium</taxon>
    </lineage>
</organism>
<evidence type="ECO:0000256" key="2">
    <source>
        <dbReference type="ARBA" id="ARBA00022803"/>
    </source>
</evidence>
<evidence type="ECO:0000256" key="4">
    <source>
        <dbReference type="SAM" id="SignalP"/>
    </source>
</evidence>